<comment type="caution">
    <text evidence="2">The sequence shown here is derived from an EMBL/GenBank/DDBJ whole genome shotgun (WGS) entry which is preliminary data.</text>
</comment>
<protein>
    <recommendedName>
        <fullName evidence="1">Piwi domain-containing protein</fullName>
    </recommendedName>
</protein>
<evidence type="ECO:0000259" key="1">
    <source>
        <dbReference type="PROSITE" id="PS50822"/>
    </source>
</evidence>
<evidence type="ECO:0000313" key="2">
    <source>
        <dbReference type="EMBL" id="EXX58579.1"/>
    </source>
</evidence>
<dbReference type="OrthoDB" id="10252740at2759"/>
<sequence length="903" mass="104917">MSNERVRRRVNEKVKEKLKEIETQPEIRDPNEPPVPILTRKEYGDGYGKVGRHVEVKVNSFEVTNISKYNKFFKYNIEINPIDKDIEVDVKRERSDYGKSIRRRVLKELSLEMEDWFHKVVYAYDGGSTLYTTSYLGFDKVKDVKAVVKEEISIANLQNLDGEPTRYKVIINRLDTIIELTQINKYINGEEFEWEFFSDEAFNVLNSLIHKVGMENEKYIQSGNSSIYNKENKKNINGGVELCLGWVSTVRPGQGSLFINVNPTYTTFYQPLNLEEFLFQCFFPKYQNIPNEINAFQLKKINEILKGLLVKPLHLEPIQTGRRIRRLLAATKVNRFRYKPRADSEETFPLERYFRERYKLKASSRLFVELMTDDDTSIAWPVEFCKIIEGQRYSNKKLSGKQRGEIILLAKFKPSINEQETIRGAKEILQLQNDPTGVGMKVDPNLAKVDARVIKSTDVKYAGKIMKPNNGQWNLKDVKFVESGERLEFWHVVIFEQSKWMPKGEVINFIENLARQCESQGMSIARNRPEIQYLQYYNKGPNVVKQAYEDARDILRRPPQLIIFIIPGEKSPINTELYETIKRVMDTEIGCLSQCVSVDSRKNFRSPQYCANLAMKINLKLGGVNSILPEDKLRLPSGEEVLFLGADVTHPKDKNGKSICAVVGSLDNQAGRFITKYQDQERSGKEEILEIDKLIKEILREYCDYQKRRSRVKNNEVITLPPCIIMYRDGVSESQFERVLRWELPKIREACRLFRQGYEPKIIFSVVGKRHHTRIFPVDPKNRMEADKNGNCLVGTIVDKKITHPTLNDFYLQSHFANQGTARPSHYTILHDDIKLTIDEFQGLSNTLCYNFQRSTSSVSIPAPTYYAHLTCARAKMYLTTHRGNIYLPNVHRNLKNYPMYFM</sequence>
<reference evidence="2 3" key="1">
    <citation type="submission" date="2014-02" db="EMBL/GenBank/DDBJ databases">
        <title>Single nucleus genome sequencing reveals high similarity among nuclei of an endomycorrhizal fungus.</title>
        <authorList>
            <person name="Lin K."/>
            <person name="Geurts R."/>
            <person name="Zhang Z."/>
            <person name="Limpens E."/>
            <person name="Saunders D.G."/>
            <person name="Mu D."/>
            <person name="Pang E."/>
            <person name="Cao H."/>
            <person name="Cha H."/>
            <person name="Lin T."/>
            <person name="Zhou Q."/>
            <person name="Shang Y."/>
            <person name="Li Y."/>
            <person name="Ivanov S."/>
            <person name="Sharma T."/>
            <person name="Velzen R.V."/>
            <person name="Ruijter N.D."/>
            <person name="Aanen D.K."/>
            <person name="Win J."/>
            <person name="Kamoun S."/>
            <person name="Bisseling T."/>
            <person name="Huang S."/>
        </authorList>
    </citation>
    <scope>NUCLEOTIDE SEQUENCE [LARGE SCALE GENOMIC DNA]</scope>
    <source>
        <strain evidence="3">DAOM197198w</strain>
    </source>
</reference>
<dbReference type="Pfam" id="PF16487">
    <property type="entry name" value="ArgoMid"/>
    <property type="match status" value="1"/>
</dbReference>
<dbReference type="InterPro" id="IPR032473">
    <property type="entry name" value="Argonaute_Mid_dom"/>
</dbReference>
<dbReference type="SMART" id="SM00950">
    <property type="entry name" value="Piwi"/>
    <property type="match status" value="1"/>
</dbReference>
<organism evidence="2 3">
    <name type="scientific">Rhizophagus irregularis (strain DAOM 197198w)</name>
    <name type="common">Glomus intraradices</name>
    <dbReference type="NCBI Taxonomy" id="1432141"/>
    <lineage>
        <taxon>Eukaryota</taxon>
        <taxon>Fungi</taxon>
        <taxon>Fungi incertae sedis</taxon>
        <taxon>Mucoromycota</taxon>
        <taxon>Glomeromycotina</taxon>
        <taxon>Glomeromycetes</taxon>
        <taxon>Glomerales</taxon>
        <taxon>Glomeraceae</taxon>
        <taxon>Rhizophagus</taxon>
    </lineage>
</organism>
<dbReference type="CDD" id="cd04657">
    <property type="entry name" value="Piwi_ago-like"/>
    <property type="match status" value="1"/>
</dbReference>
<dbReference type="Pfam" id="PF16486">
    <property type="entry name" value="ArgoN"/>
    <property type="match status" value="1"/>
</dbReference>
<dbReference type="AlphaFoldDB" id="A0A015JU32"/>
<dbReference type="PANTHER" id="PTHR22891">
    <property type="entry name" value="EUKARYOTIC TRANSLATION INITIATION FACTOR 2C"/>
    <property type="match status" value="1"/>
</dbReference>
<name>A0A015JU32_RHIIW</name>
<keyword evidence="3" id="KW-1185">Reference proteome</keyword>
<dbReference type="InterPro" id="IPR032474">
    <property type="entry name" value="Argonaute_N"/>
</dbReference>
<dbReference type="Gene3D" id="3.30.420.10">
    <property type="entry name" value="Ribonuclease H-like superfamily/Ribonuclease H"/>
    <property type="match status" value="1"/>
</dbReference>
<dbReference type="SUPFAM" id="SSF101690">
    <property type="entry name" value="PAZ domain"/>
    <property type="match status" value="1"/>
</dbReference>
<dbReference type="SMART" id="SM01163">
    <property type="entry name" value="DUF1785"/>
    <property type="match status" value="1"/>
</dbReference>
<dbReference type="Gene3D" id="2.170.260.10">
    <property type="entry name" value="paz domain"/>
    <property type="match status" value="1"/>
</dbReference>
<dbReference type="SUPFAM" id="SSF53098">
    <property type="entry name" value="Ribonuclease H-like"/>
    <property type="match status" value="1"/>
</dbReference>
<dbReference type="PROSITE" id="PS50822">
    <property type="entry name" value="PIWI"/>
    <property type="match status" value="1"/>
</dbReference>
<dbReference type="InterPro" id="IPR014811">
    <property type="entry name" value="ArgoL1"/>
</dbReference>
<dbReference type="Gene3D" id="3.40.50.2300">
    <property type="match status" value="1"/>
</dbReference>
<dbReference type="Proteomes" id="UP000022910">
    <property type="component" value="Unassembled WGS sequence"/>
</dbReference>
<dbReference type="InterPro" id="IPR036085">
    <property type="entry name" value="PAZ_dom_sf"/>
</dbReference>
<gene>
    <name evidence="2" type="ORF">RirG_196710</name>
</gene>
<feature type="domain" description="Piwi" evidence="1">
    <location>
        <begin position="561"/>
        <end position="880"/>
    </location>
</feature>
<dbReference type="GO" id="GO:0003676">
    <property type="term" value="F:nucleic acid binding"/>
    <property type="evidence" value="ECO:0007669"/>
    <property type="project" value="InterPro"/>
</dbReference>
<accession>A0A015JU32</accession>
<dbReference type="InterPro" id="IPR036397">
    <property type="entry name" value="RNaseH_sf"/>
</dbReference>
<dbReference type="Pfam" id="PF02171">
    <property type="entry name" value="Piwi"/>
    <property type="match status" value="1"/>
</dbReference>
<dbReference type="Pfam" id="PF08699">
    <property type="entry name" value="ArgoL1"/>
    <property type="match status" value="1"/>
</dbReference>
<dbReference type="STRING" id="1432141.A0A015JU32"/>
<evidence type="ECO:0000313" key="3">
    <source>
        <dbReference type="Proteomes" id="UP000022910"/>
    </source>
</evidence>
<proteinExistence type="predicted"/>
<dbReference type="EMBL" id="JEMT01026691">
    <property type="protein sequence ID" value="EXX58579.1"/>
    <property type="molecule type" value="Genomic_DNA"/>
</dbReference>
<dbReference type="HOGENOM" id="CLU_004544_0_0_1"/>
<dbReference type="InterPro" id="IPR045246">
    <property type="entry name" value="Piwi_ago-like"/>
</dbReference>
<dbReference type="InterPro" id="IPR003165">
    <property type="entry name" value="Piwi"/>
</dbReference>
<dbReference type="InterPro" id="IPR012337">
    <property type="entry name" value="RNaseH-like_sf"/>
</dbReference>
<dbReference type="OMA" id="LEMEDWF"/>